<comment type="caution">
    <text evidence="2">The sequence shown here is derived from an EMBL/GenBank/DDBJ whole genome shotgun (WGS) entry which is preliminary data.</text>
</comment>
<feature type="transmembrane region" description="Helical" evidence="1">
    <location>
        <begin position="37"/>
        <end position="57"/>
    </location>
</feature>
<proteinExistence type="predicted"/>
<evidence type="ECO:0000313" key="2">
    <source>
        <dbReference type="EMBL" id="MCS7475326.1"/>
    </source>
</evidence>
<keyword evidence="1" id="KW-1133">Transmembrane helix</keyword>
<feature type="transmembrane region" description="Helical" evidence="1">
    <location>
        <begin position="345"/>
        <end position="367"/>
    </location>
</feature>
<dbReference type="RefSeq" id="WP_259620848.1">
    <property type="nucleotide sequence ID" value="NZ_JANYMP010000001.1"/>
</dbReference>
<sequence>MTLIRSHLAWWLPAMLVGVIIAAVVLAFGLTARSRLIAIVVAPLWAIGGVSASLSVASNSPRSLQVVLVWGLACGLTVVIVPQTWKTQFNAALYAFGVVAVIALATRAYQATWSAASAAVAMVGLAGLALVAAHLVGPSFYSLMVAAERDETNDTPQVPVLIATLLTGFGVLAAAVPVFVLLGRPLGLDIPTDAKPPSSEWATGYAIGAAAVVALAGVLVASWTRRRSPAEKERPQVNPVAACLVVAASGGLSTVVLHDVLASAAPWPPYVVAYILVLAVAVGVFYGEDLIVTTIRLHLVLENGATRLLAVVGAFTVSALVVWMVERQLWVGPWRGVAFPSALLTLGQFSLGMVCVAAIYFVLAFSTSTEHQQLTVRSTGSNGIQGQALYLFLAAATCWLPSILVARLNPDIPQNVKPLLAFGAVTWLLYRIYAYTTQMNAEHLMHEFGREIKLLAGNPAGIREFRSRLRSHLWWQNKATLGLFAISVVWVMVIPLAVKSRVENNLPSETTPLPKNPEDDESGA</sequence>
<protein>
    <submittedName>
        <fullName evidence="2">Uncharacterized protein</fullName>
    </submittedName>
</protein>
<dbReference type="EMBL" id="JANYMP010000001">
    <property type="protein sequence ID" value="MCS7475326.1"/>
    <property type="molecule type" value="Genomic_DNA"/>
</dbReference>
<dbReference type="AlphaFoldDB" id="A0A9X2VET5"/>
<evidence type="ECO:0000313" key="3">
    <source>
        <dbReference type="Proteomes" id="UP001141259"/>
    </source>
</evidence>
<evidence type="ECO:0000256" key="1">
    <source>
        <dbReference type="SAM" id="Phobius"/>
    </source>
</evidence>
<dbReference type="Proteomes" id="UP001141259">
    <property type="component" value="Unassembled WGS sequence"/>
</dbReference>
<feature type="transmembrane region" description="Helical" evidence="1">
    <location>
        <begin position="388"/>
        <end position="406"/>
    </location>
</feature>
<name>A0A9X2VET5_9PSEU</name>
<feature type="transmembrane region" description="Helical" evidence="1">
    <location>
        <begin position="269"/>
        <end position="287"/>
    </location>
</feature>
<feature type="transmembrane region" description="Helical" evidence="1">
    <location>
        <begin position="202"/>
        <end position="224"/>
    </location>
</feature>
<keyword evidence="1" id="KW-0812">Transmembrane</keyword>
<accession>A0A9X2VET5</accession>
<feature type="transmembrane region" description="Helical" evidence="1">
    <location>
        <begin position="63"/>
        <end position="82"/>
    </location>
</feature>
<feature type="transmembrane region" description="Helical" evidence="1">
    <location>
        <begin position="158"/>
        <end position="182"/>
    </location>
</feature>
<keyword evidence="3" id="KW-1185">Reference proteome</keyword>
<reference evidence="2" key="1">
    <citation type="submission" date="2022-08" db="EMBL/GenBank/DDBJ databases">
        <authorList>
            <person name="Tistechok S."/>
            <person name="Samborskyy M."/>
            <person name="Roman I."/>
        </authorList>
    </citation>
    <scope>NUCLEOTIDE SEQUENCE</scope>
    <source>
        <strain evidence="2">DSM 103496</strain>
    </source>
</reference>
<feature type="transmembrane region" description="Helical" evidence="1">
    <location>
        <begin position="89"/>
        <end position="109"/>
    </location>
</feature>
<feature type="transmembrane region" description="Helical" evidence="1">
    <location>
        <begin position="308"/>
        <end position="325"/>
    </location>
</feature>
<feature type="transmembrane region" description="Helical" evidence="1">
    <location>
        <begin position="12"/>
        <end position="30"/>
    </location>
</feature>
<gene>
    <name evidence="2" type="ORF">NZH93_00540</name>
</gene>
<feature type="transmembrane region" description="Helical" evidence="1">
    <location>
        <begin position="479"/>
        <end position="498"/>
    </location>
</feature>
<organism evidence="2 3">
    <name type="scientific">Umezawaea endophytica</name>
    <dbReference type="NCBI Taxonomy" id="1654476"/>
    <lineage>
        <taxon>Bacteria</taxon>
        <taxon>Bacillati</taxon>
        <taxon>Actinomycetota</taxon>
        <taxon>Actinomycetes</taxon>
        <taxon>Pseudonocardiales</taxon>
        <taxon>Pseudonocardiaceae</taxon>
        <taxon>Umezawaea</taxon>
    </lineage>
</organism>
<feature type="transmembrane region" description="Helical" evidence="1">
    <location>
        <begin position="236"/>
        <end position="257"/>
    </location>
</feature>
<feature type="transmembrane region" description="Helical" evidence="1">
    <location>
        <begin position="418"/>
        <end position="436"/>
    </location>
</feature>
<keyword evidence="1" id="KW-0472">Membrane</keyword>
<feature type="transmembrane region" description="Helical" evidence="1">
    <location>
        <begin position="115"/>
        <end position="137"/>
    </location>
</feature>